<protein>
    <submittedName>
        <fullName evidence="2">Uncharacterized protein</fullName>
    </submittedName>
</protein>
<proteinExistence type="predicted"/>
<accession>A0AAD9MSS7</accession>
<reference evidence="2" key="1">
    <citation type="journal article" date="2023" name="Mol. Biol. Evol.">
        <title>Third-Generation Sequencing Reveals the Adaptive Role of the Epigenome in Three Deep-Sea Polychaetes.</title>
        <authorList>
            <person name="Perez M."/>
            <person name="Aroh O."/>
            <person name="Sun Y."/>
            <person name="Lan Y."/>
            <person name="Juniper S.K."/>
            <person name="Young C.R."/>
            <person name="Angers B."/>
            <person name="Qian P.Y."/>
        </authorList>
    </citation>
    <scope>NUCLEOTIDE SEQUENCE</scope>
    <source>
        <strain evidence="2">P08H-3</strain>
    </source>
</reference>
<name>A0AAD9MSS7_9ANNE</name>
<dbReference type="Proteomes" id="UP001208570">
    <property type="component" value="Unassembled WGS sequence"/>
</dbReference>
<evidence type="ECO:0000313" key="2">
    <source>
        <dbReference type="EMBL" id="KAK2142511.1"/>
    </source>
</evidence>
<evidence type="ECO:0000256" key="1">
    <source>
        <dbReference type="SAM" id="MobiDB-lite"/>
    </source>
</evidence>
<keyword evidence="3" id="KW-1185">Reference proteome</keyword>
<gene>
    <name evidence="2" type="ORF">LSH36_945g00004</name>
</gene>
<comment type="caution">
    <text evidence="2">The sequence shown here is derived from an EMBL/GenBank/DDBJ whole genome shotgun (WGS) entry which is preliminary data.</text>
</comment>
<evidence type="ECO:0000313" key="3">
    <source>
        <dbReference type="Proteomes" id="UP001208570"/>
    </source>
</evidence>
<dbReference type="EMBL" id="JAODUP010000945">
    <property type="protein sequence ID" value="KAK2142511.1"/>
    <property type="molecule type" value="Genomic_DNA"/>
</dbReference>
<feature type="region of interest" description="Disordered" evidence="1">
    <location>
        <begin position="1"/>
        <end position="23"/>
    </location>
</feature>
<organism evidence="2 3">
    <name type="scientific">Paralvinella palmiformis</name>
    <dbReference type="NCBI Taxonomy" id="53620"/>
    <lineage>
        <taxon>Eukaryota</taxon>
        <taxon>Metazoa</taxon>
        <taxon>Spiralia</taxon>
        <taxon>Lophotrochozoa</taxon>
        <taxon>Annelida</taxon>
        <taxon>Polychaeta</taxon>
        <taxon>Sedentaria</taxon>
        <taxon>Canalipalpata</taxon>
        <taxon>Terebellida</taxon>
        <taxon>Terebelliformia</taxon>
        <taxon>Alvinellidae</taxon>
        <taxon>Paralvinella</taxon>
    </lineage>
</organism>
<dbReference type="AlphaFoldDB" id="A0AAD9MSS7"/>
<feature type="compositionally biased region" description="Polar residues" evidence="1">
    <location>
        <begin position="8"/>
        <end position="23"/>
    </location>
</feature>
<sequence>MLLDEGARTNTDPAWSTQRTMDPSTTTDIIGITEILPKNREEDPDNCKLKMQGYEHYSNTGANSRRGVILFIREDLNATAINWRRKLSLSN</sequence>